<keyword evidence="4" id="KW-0309">Germination</keyword>
<feature type="transmembrane region" description="Helical" evidence="8">
    <location>
        <begin position="220"/>
        <end position="239"/>
    </location>
</feature>
<evidence type="ECO:0000313" key="10">
    <source>
        <dbReference type="Proteomes" id="UP001224418"/>
    </source>
</evidence>
<dbReference type="RefSeq" id="WP_307354695.1">
    <property type="nucleotide sequence ID" value="NZ_BAAACJ010000024.1"/>
</dbReference>
<feature type="transmembrane region" description="Helical" evidence="8">
    <location>
        <begin position="147"/>
        <end position="167"/>
    </location>
</feature>
<keyword evidence="6 8" id="KW-1133">Transmembrane helix</keyword>
<dbReference type="InterPro" id="IPR004761">
    <property type="entry name" value="Spore_GerAB"/>
</dbReference>
<feature type="transmembrane region" description="Helical" evidence="8">
    <location>
        <begin position="121"/>
        <end position="138"/>
    </location>
</feature>
<organism evidence="9 10">
    <name type="scientific">Hathewaya limosa</name>
    <name type="common">Clostridium limosum</name>
    <dbReference type="NCBI Taxonomy" id="1536"/>
    <lineage>
        <taxon>Bacteria</taxon>
        <taxon>Bacillati</taxon>
        <taxon>Bacillota</taxon>
        <taxon>Clostridia</taxon>
        <taxon>Eubacteriales</taxon>
        <taxon>Clostridiaceae</taxon>
        <taxon>Hathewaya</taxon>
    </lineage>
</organism>
<feature type="transmembrane region" description="Helical" evidence="8">
    <location>
        <begin position="271"/>
        <end position="290"/>
    </location>
</feature>
<evidence type="ECO:0000256" key="4">
    <source>
        <dbReference type="ARBA" id="ARBA00022544"/>
    </source>
</evidence>
<evidence type="ECO:0000256" key="3">
    <source>
        <dbReference type="ARBA" id="ARBA00022448"/>
    </source>
</evidence>
<evidence type="ECO:0000256" key="7">
    <source>
        <dbReference type="ARBA" id="ARBA00023136"/>
    </source>
</evidence>
<gene>
    <name evidence="9" type="ORF">QOZ93_000075</name>
</gene>
<feature type="transmembrane region" description="Helical" evidence="8">
    <location>
        <begin position="12"/>
        <end position="29"/>
    </location>
</feature>
<evidence type="ECO:0000256" key="8">
    <source>
        <dbReference type="SAM" id="Phobius"/>
    </source>
</evidence>
<reference evidence="9 10" key="1">
    <citation type="submission" date="2023-07" db="EMBL/GenBank/DDBJ databases">
        <title>Genomic Encyclopedia of Type Strains, Phase IV (KMG-IV): sequencing the most valuable type-strain genomes for metagenomic binning, comparative biology and taxonomic classification.</title>
        <authorList>
            <person name="Goeker M."/>
        </authorList>
    </citation>
    <scope>NUCLEOTIDE SEQUENCE [LARGE SCALE GENOMIC DNA]</scope>
    <source>
        <strain evidence="9 10">DSM 1400</strain>
    </source>
</reference>
<name>A0ABU0JQQ1_HATLI</name>
<evidence type="ECO:0000313" key="9">
    <source>
        <dbReference type="EMBL" id="MDQ0478374.1"/>
    </source>
</evidence>
<accession>A0ABU0JQQ1</accession>
<feature type="transmembrane region" description="Helical" evidence="8">
    <location>
        <begin position="187"/>
        <end position="208"/>
    </location>
</feature>
<dbReference type="Pfam" id="PF03845">
    <property type="entry name" value="Spore_permease"/>
    <property type="match status" value="1"/>
</dbReference>
<evidence type="ECO:0000256" key="2">
    <source>
        <dbReference type="ARBA" id="ARBA00007998"/>
    </source>
</evidence>
<evidence type="ECO:0000256" key="1">
    <source>
        <dbReference type="ARBA" id="ARBA00004141"/>
    </source>
</evidence>
<comment type="similarity">
    <text evidence="2">Belongs to the amino acid-polyamine-organocation (APC) superfamily. Spore germination protein (SGP) (TC 2.A.3.9) family.</text>
</comment>
<feature type="transmembrane region" description="Helical" evidence="8">
    <location>
        <begin position="81"/>
        <end position="101"/>
    </location>
</feature>
<comment type="caution">
    <text evidence="9">The sequence shown here is derived from an EMBL/GenBank/DDBJ whole genome shotgun (WGS) entry which is preliminary data.</text>
</comment>
<feature type="transmembrane region" description="Helical" evidence="8">
    <location>
        <begin position="41"/>
        <end position="60"/>
    </location>
</feature>
<keyword evidence="7 8" id="KW-0472">Membrane</keyword>
<evidence type="ECO:0000256" key="5">
    <source>
        <dbReference type="ARBA" id="ARBA00022692"/>
    </source>
</evidence>
<dbReference type="Proteomes" id="UP001224418">
    <property type="component" value="Unassembled WGS sequence"/>
</dbReference>
<sequence>MKEKIRIEDYGIFVTLIITVLGINIFSYPRSVTKILNTEGWIATILAGIIAYYILVIIYKTVKINEFRGFNNLLESNFGKFLGKIIALIFAIYNIIFSAIGLRIFAEVIKMYLLEKTPTELIILLLILVGSSVVRGGISSIIKFNEVVFWCVVIPLGLSLLLTINNIDLTNVLPVFNNKPMQYIQGSLRSVFAFIGINIAYLIIPYAKNRDRLKKTFSKAIIFICICYIVVTIFSLGIFTKKEVQNLLWPTITMIKSIDIPEAFIERWDGVVMVFWILFFFTNFINMYFFSAEITGKAFNFLDVKLGSLIVTPLFYFIALIPENIAQVYEVKSMFLYKISSVLIIILPLIIYAVSKIRQRGEVRHES</sequence>
<feature type="transmembrane region" description="Helical" evidence="8">
    <location>
        <begin position="302"/>
        <end position="322"/>
    </location>
</feature>
<feature type="transmembrane region" description="Helical" evidence="8">
    <location>
        <begin position="334"/>
        <end position="354"/>
    </location>
</feature>
<keyword evidence="3" id="KW-0813">Transport</keyword>
<dbReference type="PANTHER" id="PTHR34975">
    <property type="entry name" value="SPORE GERMINATION PROTEIN A2"/>
    <property type="match status" value="1"/>
</dbReference>
<protein>
    <submittedName>
        <fullName evidence="9">Spore germination protein (Amino acid permease)</fullName>
    </submittedName>
</protein>
<dbReference type="NCBIfam" id="TIGR00912">
    <property type="entry name" value="2A0309"/>
    <property type="match status" value="1"/>
</dbReference>
<dbReference type="PANTHER" id="PTHR34975:SF2">
    <property type="entry name" value="SPORE GERMINATION PROTEIN A2"/>
    <property type="match status" value="1"/>
</dbReference>
<proteinExistence type="inferred from homology"/>
<keyword evidence="10" id="KW-1185">Reference proteome</keyword>
<evidence type="ECO:0000256" key="6">
    <source>
        <dbReference type="ARBA" id="ARBA00022989"/>
    </source>
</evidence>
<comment type="subcellular location">
    <subcellularLocation>
        <location evidence="1">Membrane</location>
        <topology evidence="1">Multi-pass membrane protein</topology>
    </subcellularLocation>
</comment>
<dbReference type="EMBL" id="JAUSWN010000001">
    <property type="protein sequence ID" value="MDQ0478374.1"/>
    <property type="molecule type" value="Genomic_DNA"/>
</dbReference>
<keyword evidence="5 8" id="KW-0812">Transmembrane</keyword>